<dbReference type="PIRSF" id="PIRSF037112">
    <property type="entry name" value="Antirestriction_ArdC"/>
    <property type="match status" value="1"/>
</dbReference>
<geneLocation type="plasmid" evidence="4">
    <name>pVA1</name>
</geneLocation>
<dbReference type="EMBL" id="CP034304">
    <property type="protein sequence ID" value="QHH13398.1"/>
    <property type="molecule type" value="Genomic_DNA"/>
</dbReference>
<dbReference type="Pfam" id="PF08401">
    <property type="entry name" value="ArdcN"/>
    <property type="match status" value="1"/>
</dbReference>
<evidence type="ECO:0000313" key="6">
    <source>
        <dbReference type="EMBL" id="QHH13398.1"/>
    </source>
</evidence>
<geneLocation type="plasmid" evidence="3">
    <name>pVPA3-1</name>
</geneLocation>
<evidence type="ECO:0000313" key="4">
    <source>
        <dbReference type="EMBL" id="AKC05655.1"/>
    </source>
</evidence>
<feature type="domain" description="N-terminal" evidence="1">
    <location>
        <begin position="9"/>
        <end position="126"/>
    </location>
</feature>
<evidence type="ECO:0000313" key="3">
    <source>
        <dbReference type="EMBL" id="AIL49876.1"/>
    </source>
</evidence>
<evidence type="ECO:0000259" key="1">
    <source>
        <dbReference type="Pfam" id="PF08401"/>
    </source>
</evidence>
<dbReference type="EMBL" id="KM067908">
    <property type="protein sequence ID" value="AIL49876.1"/>
    <property type="molecule type" value="Genomic_DNA"/>
</dbReference>
<name>A0A085YPH1_VIBPH</name>
<protein>
    <submittedName>
        <fullName evidence="3">DNA primase</fullName>
    </submittedName>
    <submittedName>
        <fullName evidence="5">DUF1738 domain-containing protein</fullName>
    </submittedName>
</protein>
<evidence type="ECO:0000313" key="7">
    <source>
        <dbReference type="Proteomes" id="UP000464718"/>
    </source>
</evidence>
<reference evidence="5" key="6">
    <citation type="submission" date="2019-12" db="EMBL/GenBank/DDBJ databases">
        <authorList>
            <consortium name="NCBI Pathogen Detection Project"/>
        </authorList>
    </citation>
    <scope>NUCLEOTIDE SEQUENCE</scope>
    <source>
        <strain evidence="5">1930</strain>
    </source>
</reference>
<reference evidence="5" key="4">
    <citation type="journal article" date="2018" name="Genome Biol.">
        <title>SKESA: strategic k-mer extension for scrupulous assemblies.</title>
        <authorList>
            <person name="Souvorov A."/>
            <person name="Agarwala R."/>
            <person name="Lipman D.J."/>
        </authorList>
    </citation>
    <scope>NUCLEOTIDE SEQUENCE</scope>
    <source>
        <strain evidence="5">1930</strain>
    </source>
</reference>
<dbReference type="GO" id="GO:0003697">
    <property type="term" value="F:single-stranded DNA binding"/>
    <property type="evidence" value="ECO:0007669"/>
    <property type="project" value="InterPro"/>
</dbReference>
<dbReference type="InterPro" id="IPR017113">
    <property type="entry name" value="Antirestriction_ArdC"/>
</dbReference>
<dbReference type="InterPro" id="IPR013610">
    <property type="entry name" value="ArdC_N"/>
</dbReference>
<dbReference type="EMBL" id="DACQKT010000028">
    <property type="protein sequence ID" value="HAS6680183.1"/>
    <property type="molecule type" value="Genomic_DNA"/>
</dbReference>
<feature type="domain" description="Polyvalent protein metallopeptidase" evidence="2">
    <location>
        <begin position="154"/>
        <end position="277"/>
    </location>
</feature>
<evidence type="ECO:0000313" key="5">
    <source>
        <dbReference type="EMBL" id="HAS6680183.1"/>
    </source>
</evidence>
<gene>
    <name evidence="6" type="ORF">EHC69_29505</name>
    <name evidence="5" type="ORF">I7278_25730</name>
    <name evidence="4" type="ORF">pVA035</name>
</gene>
<reference evidence="4" key="1">
    <citation type="submission" date="2014-12" db="EMBL/GenBank/DDBJ databases">
        <authorList>
            <person name="Lee C.-T."/>
            <person name="Chen I.-T."/>
            <person name="Yang Y.-T."/>
            <person name="Chen C.-Y."/>
            <person name="Lo C.-F."/>
        </authorList>
    </citation>
    <scope>NUCLEOTIDE SEQUENCE</scope>
    <source>
        <strain evidence="4">3HP</strain>
        <plasmid evidence="4">pVA1</plasmid>
    </source>
</reference>
<dbReference type="Proteomes" id="UP000856022">
    <property type="component" value="Unassembled WGS sequence"/>
</dbReference>
<dbReference type="RefSeq" id="WP_023623345.1">
    <property type="nucleotide sequence ID" value="NC_025152.1"/>
</dbReference>
<keyword evidence="3" id="KW-0614">Plasmid</keyword>
<geneLocation type="plasmid" evidence="7">
    <name>pvpsd2016-5</name>
</geneLocation>
<dbReference type="SMR" id="A0A085YPH1"/>
<sequence length="297" mass="34025">MATKPMKNDFYQDITNQVIEALEQGVKPWSCPWDVTHASGIPCNYQSQTEYKGLNIMLLWMSAQLNRFSSNKWLTYKQSKALGGQVRKGEKGTAIFFFKIVEKKNRHEDDNDEQDTYAMLRTFKVFNVDQIDGIEDDEVAMARPERDEIALIDEAERFIQQTGVSIRYGGQKAFYRPSTDEVVIPDRERFVSTADLYATIMHELTHWTGHQSRLDRDSKGRFGSKDYAFEELIAELGAAFTMADLGIVGDVQHESYIANWLEALKNDKRYVFKAAAQASKAHQYLMSLNEMKISKAA</sequence>
<geneLocation type="plasmid" evidence="6">
    <name>pVPSD2016-5</name>
</geneLocation>
<dbReference type="Pfam" id="PF18818">
    <property type="entry name" value="MPTase-PolyVal"/>
    <property type="match status" value="1"/>
</dbReference>
<dbReference type="InterPro" id="IPR041459">
    <property type="entry name" value="MPTase-PolyVal"/>
</dbReference>
<dbReference type="AlphaFoldDB" id="A0A085YPH1"/>
<dbReference type="PATRIC" id="fig|670.381.peg.4008"/>
<organism evidence="3">
    <name type="scientific">Vibrio parahaemolyticus</name>
    <dbReference type="NCBI Taxonomy" id="670"/>
    <lineage>
        <taxon>Bacteria</taxon>
        <taxon>Pseudomonadati</taxon>
        <taxon>Pseudomonadota</taxon>
        <taxon>Gammaproteobacteria</taxon>
        <taxon>Vibrionales</taxon>
        <taxon>Vibrionaceae</taxon>
        <taxon>Vibrio</taxon>
    </lineage>
</organism>
<dbReference type="Proteomes" id="UP000464718">
    <property type="component" value="Plasmid pvpsd2016-5"/>
</dbReference>
<reference evidence="6 7" key="5">
    <citation type="submission" date="2018-12" db="EMBL/GenBank/DDBJ databases">
        <title>Genomic insights into the evolutionary origins and pathogenicity of five Vibrio parahaemolyticus strains isolated from the shrimp with acute hepatopancreatic necrosis disease (AHPND).</title>
        <authorList>
            <person name="Yang Q."/>
            <person name="Dong X."/>
            <person name="Xie G."/>
            <person name="Fu S."/>
            <person name="Zou P."/>
            <person name="Sun J."/>
            <person name="Wang Y."/>
            <person name="Huang J."/>
        </authorList>
    </citation>
    <scope>NUCLEOTIDE SEQUENCE [LARGE SCALE GENOMIC DNA]</scope>
    <source>
        <strain evidence="6 7">20160303005-1</strain>
        <plasmid evidence="6">pVPSD2016-5</plasmid>
        <plasmid evidence="7">pvpsd2016-5</plasmid>
    </source>
</reference>
<reference evidence="3" key="2">
    <citation type="journal article" date="2015" name="Dis. Aquat. Organ.">
        <title>Photorhabdus insect-related (Pir) toxin-like genes in a plasmid of Vibrio parahaemolyticus, the causative agent of acute hepatopancreatic necrosis disease (AHPND) of shrimp.</title>
        <authorList>
            <person name="Han J.E."/>
            <person name="Tang K.F."/>
            <person name="Tran L.H."/>
            <person name="Lightner D.V."/>
        </authorList>
    </citation>
    <scope>NUCLEOTIDE SEQUENCE</scope>
    <source>
        <strain evidence="3">13-028/A3</strain>
        <plasmid evidence="3">pVPA3-1</plasmid>
    </source>
</reference>
<evidence type="ECO:0000259" key="2">
    <source>
        <dbReference type="Pfam" id="PF18818"/>
    </source>
</evidence>
<reference evidence="4" key="3">
    <citation type="journal article" date="2015" name="Proc. Natl. Acad. Sci. U.S.A.">
        <title>The opportunistic marine pathogen Vibrio parahaemolyticus becomes virulent by acquiring a plasmid that expresses a deadly toxin.</title>
        <authorList>
            <person name="Lee C.T."/>
            <person name="Chen I.T."/>
            <person name="Yang Y.T."/>
            <person name="Ko T.P."/>
            <person name="Huang Y.T."/>
            <person name="Huang J.Y."/>
            <person name="Huang M.F."/>
            <person name="Lin S.J."/>
            <person name="Chen C.Y."/>
            <person name="Lin S.S."/>
            <person name="Lightner D.V."/>
            <person name="Wang H.C."/>
            <person name="Wang A.H."/>
            <person name="Wang H.C."/>
            <person name="Hor L.I."/>
            <person name="Lo C.F."/>
        </authorList>
    </citation>
    <scope>NUCLEOTIDE SEQUENCE</scope>
    <source>
        <strain evidence="4">3HP</strain>
        <plasmid evidence="4">pVA1</plasmid>
    </source>
</reference>
<dbReference type="EMBL" id="KP324996">
    <property type="protein sequence ID" value="AKC05655.1"/>
    <property type="molecule type" value="Genomic_DNA"/>
</dbReference>
<proteinExistence type="predicted"/>
<accession>A0A085YPH1</accession>